<sequence length="383" mass="44712">MSDNKRKRSDLDNDDEEITLCDYKIRSILREFRAQIYEPHTKTLTRTLTGLSTIPTEVQKLYMSYAKSLFTKHIRSLISENSTFFYNQTDQRESCFKDLSSILGGYMKNDAARDRSMPSYAKSYAKSILISRSRSLIDEYSICFQNQTQIDSCFKDVASICMKNVYECEKEGVVIGKLIFEYNGDSIDCMKVGIEGKTIPSNISRVEILKNYIPDFILLVEKDAVYMSLAKDKYYDRFNCIIVKAGKGLSGHATRLFLRKICMKFNCNMPVFALVDSYCYGLKVLFDYALTTPRLKWLGFRPSDFDKYKIPEECRWLMTEEDIKTTEDLLKEDFVMKNAAWVEELNLMLKMKQKVVLQALTTLDFDYLSKLYVPWKLQEQDWL</sequence>
<dbReference type="InterPro" id="IPR034136">
    <property type="entry name" value="TOPRIM_Topo6A/Spo11"/>
</dbReference>
<dbReference type="PRINTS" id="PR01550">
    <property type="entry name" value="TOP6AFAMILY"/>
</dbReference>
<dbReference type="GO" id="GO:0000228">
    <property type="term" value="C:nuclear chromosome"/>
    <property type="evidence" value="ECO:0007669"/>
    <property type="project" value="TreeGrafter"/>
</dbReference>
<dbReference type="GO" id="GO:0003677">
    <property type="term" value="F:DNA binding"/>
    <property type="evidence" value="ECO:0007669"/>
    <property type="project" value="InterPro"/>
</dbReference>
<dbReference type="GO" id="GO:0007131">
    <property type="term" value="P:reciprocal meiotic recombination"/>
    <property type="evidence" value="ECO:0007669"/>
    <property type="project" value="TreeGrafter"/>
</dbReference>
<evidence type="ECO:0000313" key="4">
    <source>
        <dbReference type="EMBL" id="PWA90673.1"/>
    </source>
</evidence>
<organism evidence="4 5">
    <name type="scientific">Artemisia annua</name>
    <name type="common">Sweet wormwood</name>
    <dbReference type="NCBI Taxonomy" id="35608"/>
    <lineage>
        <taxon>Eukaryota</taxon>
        <taxon>Viridiplantae</taxon>
        <taxon>Streptophyta</taxon>
        <taxon>Embryophyta</taxon>
        <taxon>Tracheophyta</taxon>
        <taxon>Spermatophyta</taxon>
        <taxon>Magnoliopsida</taxon>
        <taxon>eudicotyledons</taxon>
        <taxon>Gunneridae</taxon>
        <taxon>Pentapetalae</taxon>
        <taxon>asterids</taxon>
        <taxon>campanulids</taxon>
        <taxon>Asterales</taxon>
        <taxon>Asteraceae</taxon>
        <taxon>Asteroideae</taxon>
        <taxon>Anthemideae</taxon>
        <taxon>Artemisiinae</taxon>
        <taxon>Artemisia</taxon>
    </lineage>
</organism>
<dbReference type="AlphaFoldDB" id="A0A2U1PY99"/>
<evidence type="ECO:0000256" key="2">
    <source>
        <dbReference type="ARBA" id="ARBA00023242"/>
    </source>
</evidence>
<evidence type="ECO:0000259" key="3">
    <source>
        <dbReference type="Pfam" id="PF21180"/>
    </source>
</evidence>
<dbReference type="STRING" id="35608.A0A2U1PY99"/>
<proteinExistence type="predicted"/>
<dbReference type="Gene3D" id="3.40.1360.10">
    <property type="match status" value="1"/>
</dbReference>
<keyword evidence="2" id="KW-0539">Nucleus</keyword>
<evidence type="ECO:0000256" key="1">
    <source>
        <dbReference type="ARBA" id="ARBA00004123"/>
    </source>
</evidence>
<feature type="domain" description="Topoisomerase 6 subunit A/Spo11 TOPRIM" evidence="3">
    <location>
        <begin position="216"/>
        <end position="377"/>
    </location>
</feature>
<dbReference type="EMBL" id="PKPP01000610">
    <property type="protein sequence ID" value="PWA90673.1"/>
    <property type="molecule type" value="Genomic_DNA"/>
</dbReference>
<accession>A0A2U1PY99</accession>
<dbReference type="InterPro" id="IPR013048">
    <property type="entry name" value="Meiotic_Spo11"/>
</dbReference>
<protein>
    <submittedName>
        <fullName evidence="4">DNA topoisomerase VI, subunit A</fullName>
    </submittedName>
</protein>
<reference evidence="4 5" key="1">
    <citation type="journal article" date="2018" name="Mol. Plant">
        <title>The genome of Artemisia annua provides insight into the evolution of Asteraceae family and artemisinin biosynthesis.</title>
        <authorList>
            <person name="Shen Q."/>
            <person name="Zhang L."/>
            <person name="Liao Z."/>
            <person name="Wang S."/>
            <person name="Yan T."/>
            <person name="Shi P."/>
            <person name="Liu M."/>
            <person name="Fu X."/>
            <person name="Pan Q."/>
            <person name="Wang Y."/>
            <person name="Lv Z."/>
            <person name="Lu X."/>
            <person name="Zhang F."/>
            <person name="Jiang W."/>
            <person name="Ma Y."/>
            <person name="Chen M."/>
            <person name="Hao X."/>
            <person name="Li L."/>
            <person name="Tang Y."/>
            <person name="Lv G."/>
            <person name="Zhou Y."/>
            <person name="Sun X."/>
            <person name="Brodelius P.E."/>
            <person name="Rose J.K.C."/>
            <person name="Tang K."/>
        </authorList>
    </citation>
    <scope>NUCLEOTIDE SEQUENCE [LARGE SCALE GENOMIC DNA]</scope>
    <source>
        <strain evidence="5">cv. Huhao1</strain>
        <tissue evidence="4">Leaf</tissue>
    </source>
</reference>
<gene>
    <name evidence="4" type="ORF">CTI12_AA098630</name>
</gene>
<name>A0A2U1PY99_ARTAN</name>
<dbReference type="InterPro" id="IPR002815">
    <property type="entry name" value="Spo11/TopoVI_A"/>
</dbReference>
<dbReference type="SUPFAM" id="SSF56726">
    <property type="entry name" value="DNA topoisomerase IV, alpha subunit"/>
    <property type="match status" value="1"/>
</dbReference>
<evidence type="ECO:0000313" key="5">
    <source>
        <dbReference type="Proteomes" id="UP000245207"/>
    </source>
</evidence>
<dbReference type="CDD" id="cd00223">
    <property type="entry name" value="TOPRIM_TopoIIB_SPO"/>
    <property type="match status" value="1"/>
</dbReference>
<dbReference type="GO" id="GO:0042138">
    <property type="term" value="P:meiotic DNA double-strand break formation"/>
    <property type="evidence" value="ECO:0007669"/>
    <property type="project" value="InterPro"/>
</dbReference>
<comment type="caution">
    <text evidence="4">The sequence shown here is derived from an EMBL/GenBank/DDBJ whole genome shotgun (WGS) entry which is preliminary data.</text>
</comment>
<keyword evidence="5" id="KW-1185">Reference proteome</keyword>
<dbReference type="Proteomes" id="UP000245207">
    <property type="component" value="Unassembled WGS sequence"/>
</dbReference>
<dbReference type="InterPro" id="IPR036078">
    <property type="entry name" value="Spo11/TopoVI_A_sf"/>
</dbReference>
<dbReference type="PANTHER" id="PTHR10848:SF4">
    <property type="entry name" value="DNA TOPOISOMERASE 6 SUBUNIT A"/>
    <property type="match status" value="1"/>
</dbReference>
<dbReference type="PANTHER" id="PTHR10848">
    <property type="entry name" value="MEIOTIC RECOMBINATION PROTEIN SPO11"/>
    <property type="match status" value="1"/>
</dbReference>
<dbReference type="OrthoDB" id="5377392at2759"/>
<dbReference type="Pfam" id="PF21180">
    <property type="entry name" value="TOP6A-Spo11_Toprim"/>
    <property type="match status" value="1"/>
</dbReference>
<dbReference type="GO" id="GO:0000706">
    <property type="term" value="P:meiotic DNA double-strand break processing"/>
    <property type="evidence" value="ECO:0007669"/>
    <property type="project" value="TreeGrafter"/>
</dbReference>
<dbReference type="PRINTS" id="PR01551">
    <property type="entry name" value="SPO11HOMOLOG"/>
</dbReference>
<dbReference type="GO" id="GO:0003918">
    <property type="term" value="F:DNA topoisomerase type II (double strand cut, ATP-hydrolyzing) activity"/>
    <property type="evidence" value="ECO:0007669"/>
    <property type="project" value="InterPro"/>
</dbReference>
<keyword evidence="4" id="KW-0413">Isomerase</keyword>
<comment type="subcellular location">
    <subcellularLocation>
        <location evidence="1">Nucleus</location>
    </subcellularLocation>
</comment>